<feature type="compositionally biased region" description="Basic and acidic residues" evidence="5">
    <location>
        <begin position="36"/>
        <end position="46"/>
    </location>
</feature>
<evidence type="ECO:0000256" key="5">
    <source>
        <dbReference type="SAM" id="MobiDB-lite"/>
    </source>
</evidence>
<dbReference type="GO" id="GO:0008270">
    <property type="term" value="F:zinc ion binding"/>
    <property type="evidence" value="ECO:0007669"/>
    <property type="project" value="UniProtKB-KW"/>
</dbReference>
<comment type="caution">
    <text evidence="7">The sequence shown here is derived from an EMBL/GenBank/DDBJ whole genome shotgun (WGS) entry which is preliminary data.</text>
</comment>
<proteinExistence type="predicted"/>
<dbReference type="SUPFAM" id="SSF57667">
    <property type="entry name" value="beta-beta-alpha zinc fingers"/>
    <property type="match status" value="1"/>
</dbReference>
<dbReference type="Pfam" id="PF12171">
    <property type="entry name" value="zf-C2H2_jaz"/>
    <property type="match status" value="1"/>
</dbReference>
<evidence type="ECO:0000313" key="8">
    <source>
        <dbReference type="Proteomes" id="UP000700596"/>
    </source>
</evidence>
<dbReference type="GO" id="GO:0005681">
    <property type="term" value="C:spliceosomal complex"/>
    <property type="evidence" value="ECO:0007669"/>
    <property type="project" value="InterPro"/>
</dbReference>
<dbReference type="InterPro" id="IPR036236">
    <property type="entry name" value="Znf_C2H2_sf"/>
</dbReference>
<feature type="domain" description="Zinc finger double-stranded RNA binding" evidence="6">
    <location>
        <begin position="101"/>
        <end position="125"/>
    </location>
</feature>
<gene>
    <name evidence="7" type="ORF">B0J11DRAFT_576185</name>
</gene>
<feature type="compositionally biased region" description="Basic and acidic residues" evidence="5">
    <location>
        <begin position="17"/>
        <end position="29"/>
    </location>
</feature>
<keyword evidence="4" id="KW-0539">Nucleus</keyword>
<reference evidence="7" key="1">
    <citation type="journal article" date="2021" name="Nat. Commun.">
        <title>Genetic determinants of endophytism in the Arabidopsis root mycobiome.</title>
        <authorList>
            <person name="Mesny F."/>
            <person name="Miyauchi S."/>
            <person name="Thiergart T."/>
            <person name="Pickel B."/>
            <person name="Atanasova L."/>
            <person name="Karlsson M."/>
            <person name="Huettel B."/>
            <person name="Barry K.W."/>
            <person name="Haridas S."/>
            <person name="Chen C."/>
            <person name="Bauer D."/>
            <person name="Andreopoulos W."/>
            <person name="Pangilinan J."/>
            <person name="LaButti K."/>
            <person name="Riley R."/>
            <person name="Lipzen A."/>
            <person name="Clum A."/>
            <person name="Drula E."/>
            <person name="Henrissat B."/>
            <person name="Kohler A."/>
            <person name="Grigoriev I.V."/>
            <person name="Martin F.M."/>
            <person name="Hacquard S."/>
        </authorList>
    </citation>
    <scope>NUCLEOTIDE SEQUENCE</scope>
    <source>
        <strain evidence="7">MPI-CAGE-CH-0243</strain>
    </source>
</reference>
<organism evidence="7 8">
    <name type="scientific">Dendryphion nanum</name>
    <dbReference type="NCBI Taxonomy" id="256645"/>
    <lineage>
        <taxon>Eukaryota</taxon>
        <taxon>Fungi</taxon>
        <taxon>Dikarya</taxon>
        <taxon>Ascomycota</taxon>
        <taxon>Pezizomycotina</taxon>
        <taxon>Dothideomycetes</taxon>
        <taxon>Pleosporomycetidae</taxon>
        <taxon>Pleosporales</taxon>
        <taxon>Torulaceae</taxon>
        <taxon>Dendryphion</taxon>
    </lineage>
</organism>
<dbReference type="GO" id="GO:0000398">
    <property type="term" value="P:mRNA splicing, via spliceosome"/>
    <property type="evidence" value="ECO:0007669"/>
    <property type="project" value="InterPro"/>
</dbReference>
<feature type="region of interest" description="Disordered" evidence="5">
    <location>
        <begin position="169"/>
        <end position="213"/>
    </location>
</feature>
<dbReference type="PANTHER" id="PTHR45986:SF1">
    <property type="entry name" value="ZINC FINGER MATRIN-TYPE PROTEIN 2"/>
    <property type="match status" value="1"/>
</dbReference>
<dbReference type="EMBL" id="JAGMWT010000002">
    <property type="protein sequence ID" value="KAH7135605.1"/>
    <property type="molecule type" value="Genomic_DNA"/>
</dbReference>
<evidence type="ECO:0000256" key="3">
    <source>
        <dbReference type="ARBA" id="ARBA00022833"/>
    </source>
</evidence>
<protein>
    <recommendedName>
        <fullName evidence="6">Zinc finger double-stranded RNA binding domain-containing protein</fullName>
    </recommendedName>
</protein>
<keyword evidence="3" id="KW-0862">Zinc</keyword>
<feature type="compositionally biased region" description="Polar residues" evidence="5">
    <location>
        <begin position="1"/>
        <end position="16"/>
    </location>
</feature>
<keyword evidence="8" id="KW-1185">Reference proteome</keyword>
<dbReference type="GO" id="GO:0046540">
    <property type="term" value="C:U4/U6 x U5 tri-snRNP complex"/>
    <property type="evidence" value="ECO:0007669"/>
    <property type="project" value="TreeGrafter"/>
</dbReference>
<feature type="compositionally biased region" description="Basic and acidic residues" evidence="5">
    <location>
        <begin position="195"/>
        <end position="207"/>
    </location>
</feature>
<dbReference type="Proteomes" id="UP000700596">
    <property type="component" value="Unassembled WGS sequence"/>
</dbReference>
<sequence length="213" mass="24134">MSGQQGAYGASKSSGDTARKTWDRDEYAKKALQQDQKSKEESKARYEAAIAGKKYHARASTPPDAADVQARQNRLAVGDMIGKTQLVAGNAVGRRGKGAGFYCDACDITLKDSHSWVEHLNSKEHAVSTGTNLQVHIATKEEVRARLLWIKRKLEDDKKDAAIDIDTRLETNRQREEDERDEKRRKRNEKRRKRNDNPDDTRMKYEEGDGVIC</sequence>
<evidence type="ECO:0000256" key="2">
    <source>
        <dbReference type="ARBA" id="ARBA00022771"/>
    </source>
</evidence>
<feature type="region of interest" description="Disordered" evidence="5">
    <location>
        <begin position="1"/>
        <end position="46"/>
    </location>
</feature>
<dbReference type="InterPro" id="IPR040107">
    <property type="entry name" value="Snu23"/>
</dbReference>
<feature type="compositionally biased region" description="Basic residues" evidence="5">
    <location>
        <begin position="183"/>
        <end position="194"/>
    </location>
</feature>
<evidence type="ECO:0000256" key="1">
    <source>
        <dbReference type="ARBA" id="ARBA00022723"/>
    </source>
</evidence>
<dbReference type="PANTHER" id="PTHR45986">
    <property type="entry name" value="ZINC FINGER MATRIN-TYPE PROTEIN 2"/>
    <property type="match status" value="1"/>
</dbReference>
<evidence type="ECO:0000256" key="4">
    <source>
        <dbReference type="ARBA" id="ARBA00023242"/>
    </source>
</evidence>
<dbReference type="AlphaFoldDB" id="A0A9P9IYG6"/>
<name>A0A9P9IYG6_9PLEO</name>
<evidence type="ECO:0000259" key="6">
    <source>
        <dbReference type="Pfam" id="PF12171"/>
    </source>
</evidence>
<dbReference type="OrthoDB" id="30343at2759"/>
<evidence type="ECO:0000313" key="7">
    <source>
        <dbReference type="EMBL" id="KAH7135605.1"/>
    </source>
</evidence>
<keyword evidence="2" id="KW-0863">Zinc-finger</keyword>
<accession>A0A9P9IYG6</accession>
<keyword evidence="1" id="KW-0479">Metal-binding</keyword>
<dbReference type="InterPro" id="IPR022755">
    <property type="entry name" value="Znf_C2H2_jaz"/>
</dbReference>